<evidence type="ECO:0000256" key="3">
    <source>
        <dbReference type="ARBA" id="ARBA00005708"/>
    </source>
</evidence>
<dbReference type="InterPro" id="IPR006157">
    <property type="entry name" value="FolB_dom"/>
</dbReference>
<dbReference type="SMART" id="SM00905">
    <property type="entry name" value="FolB"/>
    <property type="match status" value="1"/>
</dbReference>
<organism evidence="8 9">
    <name type="scientific">Alteromonas sediminis</name>
    <dbReference type="NCBI Taxonomy" id="2259342"/>
    <lineage>
        <taxon>Bacteria</taxon>
        <taxon>Pseudomonadati</taxon>
        <taxon>Pseudomonadota</taxon>
        <taxon>Gammaproteobacteria</taxon>
        <taxon>Alteromonadales</taxon>
        <taxon>Alteromonadaceae</taxon>
        <taxon>Alteromonas/Salinimonas group</taxon>
        <taxon>Alteromonas</taxon>
    </lineage>
</organism>
<sequence>MQKIEIQKLTVPTLIGVYDWERESLTNLVMSFQIWANLSNAMASDNVQDTIDYAAVANEAKAFAAQTSFELLEALGNALAMHLMQTFEIHKLILCIEKPEILPDAQTVSVSMGFDKNGPVCL</sequence>
<accession>A0A3N5XYC7</accession>
<dbReference type="GO" id="GO:0005737">
    <property type="term" value="C:cytoplasm"/>
    <property type="evidence" value="ECO:0007669"/>
    <property type="project" value="TreeGrafter"/>
</dbReference>
<evidence type="ECO:0000313" key="8">
    <source>
        <dbReference type="EMBL" id="RPJ65972.1"/>
    </source>
</evidence>
<reference evidence="8 9" key="1">
    <citation type="submission" date="2018-11" db="EMBL/GenBank/DDBJ databases">
        <authorList>
            <person name="Ye M.-Q."/>
            <person name="Du Z.-J."/>
        </authorList>
    </citation>
    <scope>NUCLEOTIDE SEQUENCE [LARGE SCALE GENOMIC DNA]</scope>
    <source>
        <strain evidence="8 9">U0105</strain>
    </source>
</reference>
<evidence type="ECO:0000256" key="1">
    <source>
        <dbReference type="ARBA" id="ARBA00001353"/>
    </source>
</evidence>
<dbReference type="NCBIfam" id="TIGR00526">
    <property type="entry name" value="folB_dom"/>
    <property type="match status" value="1"/>
</dbReference>
<dbReference type="EMBL" id="RPOK01000004">
    <property type="protein sequence ID" value="RPJ65972.1"/>
    <property type="molecule type" value="Genomic_DNA"/>
</dbReference>
<dbReference type="SUPFAM" id="SSF55620">
    <property type="entry name" value="Tetrahydrobiopterin biosynthesis enzymes-like"/>
    <property type="match status" value="1"/>
</dbReference>
<dbReference type="InterPro" id="IPR043133">
    <property type="entry name" value="GTP-CH-I_C/QueF"/>
</dbReference>
<evidence type="ECO:0000256" key="6">
    <source>
        <dbReference type="RuleBase" id="RU362079"/>
    </source>
</evidence>
<dbReference type="GO" id="GO:0046654">
    <property type="term" value="P:tetrahydrofolate biosynthetic process"/>
    <property type="evidence" value="ECO:0007669"/>
    <property type="project" value="UniProtKB-UniRule"/>
</dbReference>
<keyword evidence="4 6" id="KW-0289">Folate biosynthesis</keyword>
<dbReference type="OrthoDB" id="9810587at2"/>
<dbReference type="InterPro" id="IPR006156">
    <property type="entry name" value="Dihydroneopterin_aldolase"/>
</dbReference>
<comment type="function">
    <text evidence="6">Catalyzes the conversion of 7,8-dihydroneopterin to 6-hydroxymethyl-7,8-dihydropterin.</text>
</comment>
<dbReference type="UniPathway" id="UPA00077">
    <property type="reaction ID" value="UER00154"/>
</dbReference>
<dbReference type="PANTHER" id="PTHR42844">
    <property type="entry name" value="DIHYDRONEOPTERIN ALDOLASE 1-RELATED"/>
    <property type="match status" value="1"/>
</dbReference>
<evidence type="ECO:0000256" key="4">
    <source>
        <dbReference type="ARBA" id="ARBA00022909"/>
    </source>
</evidence>
<evidence type="ECO:0000256" key="2">
    <source>
        <dbReference type="ARBA" id="ARBA00005013"/>
    </source>
</evidence>
<comment type="similarity">
    <text evidence="3 6">Belongs to the DHNA family.</text>
</comment>
<dbReference type="PANTHER" id="PTHR42844:SF1">
    <property type="entry name" value="DIHYDRONEOPTERIN ALDOLASE 1-RELATED"/>
    <property type="match status" value="1"/>
</dbReference>
<comment type="catalytic activity">
    <reaction evidence="1 6">
        <text>7,8-dihydroneopterin = 6-hydroxymethyl-7,8-dihydropterin + glycolaldehyde</text>
        <dbReference type="Rhea" id="RHEA:10540"/>
        <dbReference type="ChEBI" id="CHEBI:17001"/>
        <dbReference type="ChEBI" id="CHEBI:17071"/>
        <dbReference type="ChEBI" id="CHEBI:44841"/>
        <dbReference type="EC" id="4.1.2.25"/>
    </reaction>
</comment>
<dbReference type="GO" id="GO:0004150">
    <property type="term" value="F:dihydroneopterin aldolase activity"/>
    <property type="evidence" value="ECO:0007669"/>
    <property type="project" value="UniProtKB-UniRule"/>
</dbReference>
<protein>
    <recommendedName>
        <fullName evidence="6">7,8-dihydroneopterin aldolase</fullName>
        <ecNumber evidence="6">4.1.2.25</ecNumber>
    </recommendedName>
</protein>
<gene>
    <name evidence="8" type="primary">folB</name>
    <name evidence="8" type="ORF">DRW07_14290</name>
</gene>
<evidence type="ECO:0000313" key="9">
    <source>
        <dbReference type="Proteomes" id="UP000275281"/>
    </source>
</evidence>
<name>A0A3N5XYC7_9ALTE</name>
<keyword evidence="5 6" id="KW-0456">Lyase</keyword>
<dbReference type="Proteomes" id="UP000275281">
    <property type="component" value="Unassembled WGS sequence"/>
</dbReference>
<dbReference type="Pfam" id="PF02152">
    <property type="entry name" value="FolB"/>
    <property type="match status" value="1"/>
</dbReference>
<dbReference type="GO" id="GO:0046656">
    <property type="term" value="P:folic acid biosynthetic process"/>
    <property type="evidence" value="ECO:0007669"/>
    <property type="project" value="UniProtKB-UniRule"/>
</dbReference>
<comment type="caution">
    <text evidence="8">The sequence shown here is derived from an EMBL/GenBank/DDBJ whole genome shotgun (WGS) entry which is preliminary data.</text>
</comment>
<dbReference type="Gene3D" id="3.30.1130.10">
    <property type="match status" value="1"/>
</dbReference>
<proteinExistence type="inferred from homology"/>
<dbReference type="EC" id="4.1.2.25" evidence="6"/>
<dbReference type="AlphaFoldDB" id="A0A3N5XYC7"/>
<keyword evidence="9" id="KW-1185">Reference proteome</keyword>
<dbReference type="RefSeq" id="WP_124028603.1">
    <property type="nucleotide sequence ID" value="NZ_JBHRSN010000007.1"/>
</dbReference>
<evidence type="ECO:0000256" key="5">
    <source>
        <dbReference type="ARBA" id="ARBA00023239"/>
    </source>
</evidence>
<feature type="domain" description="Dihydroneopterin aldolase/epimerase" evidence="7">
    <location>
        <begin position="4"/>
        <end position="113"/>
    </location>
</feature>
<evidence type="ECO:0000259" key="7">
    <source>
        <dbReference type="SMART" id="SM00905"/>
    </source>
</evidence>
<comment type="pathway">
    <text evidence="2 6">Cofactor biosynthesis; tetrahydrofolate biosynthesis; 2-amino-4-hydroxy-6-hydroxymethyl-7,8-dihydropteridine diphosphate from 7,8-dihydroneopterin triphosphate: step 3/4.</text>
</comment>
<dbReference type="NCBIfam" id="TIGR00525">
    <property type="entry name" value="folB"/>
    <property type="match status" value="1"/>
</dbReference>